<dbReference type="RefSeq" id="XP_005846431.1">
    <property type="nucleotide sequence ID" value="XM_005846369.1"/>
</dbReference>
<dbReference type="PANTHER" id="PTHR35249:SF2">
    <property type="entry name" value="DYNEIN REGULATORY COMPLEX SUBUNIT 7"/>
    <property type="match status" value="1"/>
</dbReference>
<dbReference type="InterPro" id="IPR001611">
    <property type="entry name" value="Leu-rich_rpt"/>
</dbReference>
<evidence type="ECO:0000259" key="8">
    <source>
        <dbReference type="Pfam" id="PF24671"/>
    </source>
</evidence>
<dbReference type="SMART" id="SM00369">
    <property type="entry name" value="LRR_TYP"/>
    <property type="match status" value="5"/>
</dbReference>
<evidence type="ECO:0000256" key="1">
    <source>
        <dbReference type="ARBA" id="ARBA00004430"/>
    </source>
</evidence>
<dbReference type="InterPro" id="IPR015915">
    <property type="entry name" value="Kelch-typ_b-propeller"/>
</dbReference>
<evidence type="ECO:0000256" key="6">
    <source>
        <dbReference type="SAM" id="MobiDB-lite"/>
    </source>
</evidence>
<dbReference type="Pfam" id="PF13855">
    <property type="entry name" value="LRR_8"/>
    <property type="match status" value="1"/>
</dbReference>
<dbReference type="STRING" id="554065.E1ZIG7"/>
<accession>E1ZIG7</accession>
<proteinExistence type="predicted"/>
<protein>
    <submittedName>
        <fullName evidence="9">Uncharacterized protein</fullName>
    </submittedName>
</protein>
<dbReference type="Pfam" id="PF13516">
    <property type="entry name" value="LRR_6"/>
    <property type="match status" value="1"/>
</dbReference>
<evidence type="ECO:0000259" key="7">
    <source>
        <dbReference type="Pfam" id="PF24667"/>
    </source>
</evidence>
<reference evidence="9 10" key="1">
    <citation type="journal article" date="2010" name="Plant Cell">
        <title>The Chlorella variabilis NC64A genome reveals adaptation to photosymbiosis, coevolution with viruses, and cryptic sex.</title>
        <authorList>
            <person name="Blanc G."/>
            <person name="Duncan G."/>
            <person name="Agarkova I."/>
            <person name="Borodovsky M."/>
            <person name="Gurnon J."/>
            <person name="Kuo A."/>
            <person name="Lindquist E."/>
            <person name="Lucas S."/>
            <person name="Pangilinan J."/>
            <person name="Polle J."/>
            <person name="Salamov A."/>
            <person name="Terry A."/>
            <person name="Yamada T."/>
            <person name="Dunigan D.D."/>
            <person name="Grigoriev I.V."/>
            <person name="Claverie J.M."/>
            <person name="Van Etten J.L."/>
        </authorList>
    </citation>
    <scope>NUCLEOTIDE SEQUENCE [LARGE SCALE GENOMIC DNA]</scope>
    <source>
        <strain evidence="9 10">NC64A</strain>
    </source>
</reference>
<gene>
    <name evidence="9" type="ORF">CHLNCDRAFT_135564</name>
</gene>
<dbReference type="EMBL" id="GL433848">
    <property type="protein sequence ID" value="EFN54329.1"/>
    <property type="molecule type" value="Genomic_DNA"/>
</dbReference>
<evidence type="ECO:0000313" key="10">
    <source>
        <dbReference type="Proteomes" id="UP000008141"/>
    </source>
</evidence>
<dbReference type="SUPFAM" id="SSF52058">
    <property type="entry name" value="L domain-like"/>
    <property type="match status" value="1"/>
</dbReference>
<dbReference type="PROSITE" id="PS51450">
    <property type="entry name" value="LRR"/>
    <property type="match status" value="2"/>
</dbReference>
<dbReference type="KEGG" id="cvr:CHLNCDRAFT_135564"/>
<feature type="compositionally biased region" description="Acidic residues" evidence="6">
    <location>
        <begin position="817"/>
        <end position="827"/>
    </location>
</feature>
<dbReference type="InterPro" id="IPR033551">
    <property type="entry name" value="DRC7/lobo"/>
</dbReference>
<keyword evidence="4" id="KW-0677">Repeat</keyword>
<dbReference type="GO" id="GO:0005930">
    <property type="term" value="C:axoneme"/>
    <property type="evidence" value="ECO:0007669"/>
    <property type="project" value="UniProtKB-SubCell"/>
</dbReference>
<dbReference type="InterPro" id="IPR025875">
    <property type="entry name" value="Leu-rich_rpt_4"/>
</dbReference>
<dbReference type="OMA" id="WIRTGHT"/>
<keyword evidence="3" id="KW-0433">Leucine-rich repeat</keyword>
<dbReference type="eggNOG" id="KOG0379">
    <property type="taxonomic scope" value="Eukaryota"/>
</dbReference>
<feature type="compositionally biased region" description="Low complexity" evidence="6">
    <location>
        <begin position="831"/>
        <end position="929"/>
    </location>
</feature>
<dbReference type="InterPro" id="IPR056292">
    <property type="entry name" value="DRC7_C"/>
</dbReference>
<dbReference type="GO" id="GO:0031514">
    <property type="term" value="C:motile cilium"/>
    <property type="evidence" value="ECO:0007669"/>
    <property type="project" value="TreeGrafter"/>
</dbReference>
<dbReference type="InterPro" id="IPR056291">
    <property type="entry name" value="MORN_DRC7"/>
</dbReference>
<evidence type="ECO:0000256" key="5">
    <source>
        <dbReference type="ARBA" id="ARBA00023212"/>
    </source>
</evidence>
<keyword evidence="10" id="KW-1185">Reference proteome</keyword>
<keyword evidence="2" id="KW-0963">Cytoplasm</keyword>
<dbReference type="InterPro" id="IPR032675">
    <property type="entry name" value="LRR_dom_sf"/>
</dbReference>
<dbReference type="OrthoDB" id="10251809at2759"/>
<feature type="region of interest" description="Disordered" evidence="6">
    <location>
        <begin position="1003"/>
        <end position="1022"/>
    </location>
</feature>
<dbReference type="Pfam" id="PF24671">
    <property type="entry name" value="DRC7_C"/>
    <property type="match status" value="1"/>
</dbReference>
<dbReference type="InParanoid" id="E1ZIG7"/>
<dbReference type="Gene3D" id="2.120.10.80">
    <property type="entry name" value="Kelch-type beta propeller"/>
    <property type="match status" value="1"/>
</dbReference>
<keyword evidence="5" id="KW-0206">Cytoskeleton</keyword>
<dbReference type="SUPFAM" id="SSF117281">
    <property type="entry name" value="Kelch motif"/>
    <property type="match status" value="1"/>
</dbReference>
<sequence length="1683" mass="178307">MRVNVKGALKLVADCTFSYLGAAALEDALEQGLAATGTRITELDLSSNELGDDALPRSLAAFPHLRVLRLKYNRLASLPLLAQLPHLEHLDLDSNQIAVVDEGALAGLPDGLRRLSLSSNQLRSLPDGMGVTCCRALLQLDVSNNPLTTLPDSLGSCPGLTHLDVSSCRLQALPHSLALARSLQRLFCQNNELHKVPTAFGHLSGTLKEWNLRANRLPLKEEEEIERLEEIERNRPVGIASGPCTVYRCKVKRCKAVLDDAVAAAAAGEPTEGFSWIRHGYAACQHGSSVYVWGGVVVREGRKTSGLLVLNLDTMEWRSQATRGDRPCPRDGHAMVVDDAGRHLLLFGGRKEAGGRRLAELHFLDLSSWTWFAPKIDAAAAPCPREQCTAAYAQGRLLVFGGRTNGARLNDLWAFCTDSFRWEQLPALGTAPSPRQGAAACVHDGRLWEWQGVTIAGRSKAAARGGGHILTVREGGVYMYGGRDALGAQVSHLLRLKRTAGTRYEWAETEFCLLPNRSRISGHPLHKLNVEPQQIERGSVIWDVTQLVPLAAVKARPAPPHLGDTGGLAACWCLQLDRRGAASTYAMSLLLLLLLLAQDKAALEDSARASPKQERIRHATLIASKLPPPFSSHTPRERQLLAAAAAFRQRWLAEPAAAGRLPPCLVLPNECGVDKVVCATLRPTRLPHTELRDLDAICQAGVGQGDVVAGVLFVAEFFTCEPLEQPSRPPSHLVSPWSLMEWQAGGGAGDSFDLATLACSLLLGAGYSAWVVVGYVPKQARRGARVAMGDQSRTPCPWIREHGLEEPAYGQLPEPEASFEADPEPEPEPPAAAAPEDAAGQLQAGGPAPAAAPGDARGAGAQRSGRSSAASRAASSRAATATPGTRPATGASKTPPAVAAPAEAAAPAAAAAPEAGGEAGTSAAQQAPAPRAPAAPAPRRPKLYVHAFVLVKPGRRDVCQPLLLDPCTGCQHSVEAAPCTGIEFAWDATNFWCNLQCSSSSTGGDGGGGVDGSGGRGSAASDVAGPLGAASAPAVPHGLAEPAVMDWTFGNPNCWLPLLLSKEEQHLEACTLVSHSSKVSGDAAPQRFPSRRPSQMLGRLPSIFSAKGLSPRNFSLVGGAAAVSAASLAAAAAGGSAGAGADRPGTAHGKAGVGLQLLAAGRNGTPRLGGGWPPTRDTVDSSLAYLSPDGSAMMPLSWVPALAVSRERLDSRCPRGEKAVQYRQARRELYARFGECTRWDGLVERLTTYSDPECGAPLCVLELFERRRDGLARRHILPAAKSSTVTFQPGAAACLRSLRTVRPMGQLGEVDCAFFHEARPDGLMRRQCSGDSMEEWFMPGSRPDGLIRRSVQYAASCPAPAFSAAVRKTSDAAAILAAAAAGASARPSLHSVHVHHRRSSVVATWDTQDRAVAFIHEQYRPPAAPHGTAGGACSSAPVLERRFEPASSRAQLVMQGGGADGAEAGRVARTYNLGGFLLEGAGGTEEERRQECAALRVACGAAQAAVRGAEEETRRILASRQRQEQGTLVETAFYDATRVKVEDSDGVEAVGEEEEDAYDFLHHFLPSTGARDMTAAEAEDARAACLAAFDDRMADRQRVLQSRLAESSAEVARLGAVLSSELQHLSPADQARVQAEEAAAAFRLHVVQRRAEEHPAQAEARRRELETQLAADKRLAAALAAGN</sequence>
<dbReference type="PANTHER" id="PTHR35249">
    <property type="entry name" value="DYNEIN REGULATORY COMPLEX SUBUNIT 7"/>
    <property type="match status" value="1"/>
</dbReference>
<dbReference type="SMART" id="SM00364">
    <property type="entry name" value="LRR_BAC"/>
    <property type="match status" value="5"/>
</dbReference>
<dbReference type="Pfam" id="PF24681">
    <property type="entry name" value="Kelch_KLHDC2_KLHL20_DRC7"/>
    <property type="match status" value="1"/>
</dbReference>
<evidence type="ECO:0000256" key="4">
    <source>
        <dbReference type="ARBA" id="ARBA00022737"/>
    </source>
</evidence>
<comment type="subcellular location">
    <subcellularLocation>
        <location evidence="1">Cytoplasm</location>
        <location evidence="1">Cytoskeleton</location>
        <location evidence="1">Cilium axoneme</location>
    </subcellularLocation>
</comment>
<dbReference type="Gene3D" id="3.80.10.10">
    <property type="entry name" value="Ribonuclease Inhibitor"/>
    <property type="match status" value="1"/>
</dbReference>
<dbReference type="InterPro" id="IPR003591">
    <property type="entry name" value="Leu-rich_rpt_typical-subtyp"/>
</dbReference>
<feature type="domain" description="Dynein regulatory complex subunit 7 C-terminal" evidence="8">
    <location>
        <begin position="1572"/>
        <end position="1678"/>
    </location>
</feature>
<evidence type="ECO:0000256" key="2">
    <source>
        <dbReference type="ARBA" id="ARBA00022490"/>
    </source>
</evidence>
<organism evidence="10">
    <name type="scientific">Chlorella variabilis</name>
    <name type="common">Green alga</name>
    <dbReference type="NCBI Taxonomy" id="554065"/>
    <lineage>
        <taxon>Eukaryota</taxon>
        <taxon>Viridiplantae</taxon>
        <taxon>Chlorophyta</taxon>
        <taxon>core chlorophytes</taxon>
        <taxon>Trebouxiophyceae</taxon>
        <taxon>Chlorellales</taxon>
        <taxon>Chlorellaceae</taxon>
        <taxon>Chlorella clade</taxon>
        <taxon>Chlorella</taxon>
    </lineage>
</organism>
<dbReference type="eggNOG" id="KOG0619">
    <property type="taxonomic scope" value="Eukaryota"/>
</dbReference>
<name>E1ZIG7_CHLVA</name>
<dbReference type="Proteomes" id="UP000008141">
    <property type="component" value="Unassembled WGS sequence"/>
</dbReference>
<feature type="domain" description="Dynein regulatory complex subunit 7 MORN" evidence="7">
    <location>
        <begin position="1214"/>
        <end position="1357"/>
    </location>
</feature>
<dbReference type="Pfam" id="PF12799">
    <property type="entry name" value="LRR_4"/>
    <property type="match status" value="1"/>
</dbReference>
<feature type="region of interest" description="Disordered" evidence="6">
    <location>
        <begin position="809"/>
        <end position="938"/>
    </location>
</feature>
<dbReference type="GO" id="GO:0048870">
    <property type="term" value="P:cell motility"/>
    <property type="evidence" value="ECO:0007669"/>
    <property type="project" value="TreeGrafter"/>
</dbReference>
<dbReference type="GeneID" id="17353856"/>
<evidence type="ECO:0000256" key="3">
    <source>
        <dbReference type="ARBA" id="ARBA00022614"/>
    </source>
</evidence>
<evidence type="ECO:0000313" key="9">
    <source>
        <dbReference type="EMBL" id="EFN54329.1"/>
    </source>
</evidence>
<dbReference type="Pfam" id="PF24667">
    <property type="entry name" value="MORN_DRC7"/>
    <property type="match status" value="1"/>
</dbReference>
<feature type="compositionally biased region" description="Gly residues" evidence="6">
    <location>
        <begin position="1003"/>
        <end position="1017"/>
    </location>
</feature>